<dbReference type="InterPro" id="IPR022669">
    <property type="entry name" value="Ribosomal_uL2_C"/>
</dbReference>
<comment type="subunit">
    <text evidence="5">Part of the 50S ribosomal subunit. Forms a bridge to the 30S subunit in the 70S ribosome.</text>
</comment>
<evidence type="ECO:0000256" key="5">
    <source>
        <dbReference type="HAMAP-Rule" id="MF_01320"/>
    </source>
</evidence>
<dbReference type="SUPFAM" id="SSF50249">
    <property type="entry name" value="Nucleic acid-binding proteins"/>
    <property type="match status" value="1"/>
</dbReference>
<dbReference type="FunFam" id="4.10.950.10:FF:000001">
    <property type="entry name" value="50S ribosomal protein L2"/>
    <property type="match status" value="1"/>
</dbReference>
<dbReference type="SMART" id="SM01383">
    <property type="entry name" value="Ribosomal_L2"/>
    <property type="match status" value="1"/>
</dbReference>
<comment type="similarity">
    <text evidence="1 5">Belongs to the universal ribosomal protein uL2 family.</text>
</comment>
<dbReference type="NCBIfam" id="TIGR01171">
    <property type="entry name" value="rplB_bact"/>
    <property type="match status" value="1"/>
</dbReference>
<dbReference type="Proteomes" id="UP000177171">
    <property type="component" value="Unassembled WGS sequence"/>
</dbReference>
<evidence type="ECO:0000256" key="1">
    <source>
        <dbReference type="ARBA" id="ARBA00005636"/>
    </source>
</evidence>
<dbReference type="InterPro" id="IPR005880">
    <property type="entry name" value="Ribosomal_uL2_bac/org-type"/>
</dbReference>
<dbReference type="PROSITE" id="PS00467">
    <property type="entry name" value="RIBOSOMAL_L2"/>
    <property type="match status" value="1"/>
</dbReference>
<feature type="region of interest" description="Disordered" evidence="6">
    <location>
        <begin position="230"/>
        <end position="279"/>
    </location>
</feature>
<reference evidence="9 10" key="1">
    <citation type="journal article" date="2016" name="Nat. Commun.">
        <title>Thousands of microbial genomes shed light on interconnected biogeochemical processes in an aquifer system.</title>
        <authorList>
            <person name="Anantharaman K."/>
            <person name="Brown C.T."/>
            <person name="Hug L.A."/>
            <person name="Sharon I."/>
            <person name="Castelle C.J."/>
            <person name="Probst A.J."/>
            <person name="Thomas B.C."/>
            <person name="Singh A."/>
            <person name="Wilkins M.J."/>
            <person name="Karaoz U."/>
            <person name="Brodie E.L."/>
            <person name="Williams K.H."/>
            <person name="Hubbard S.S."/>
            <person name="Banfield J.F."/>
        </authorList>
    </citation>
    <scope>NUCLEOTIDE SEQUENCE [LARGE SCALE GENOMIC DNA]</scope>
</reference>
<dbReference type="SUPFAM" id="SSF50104">
    <property type="entry name" value="Translation proteins SH3-like domain"/>
    <property type="match status" value="1"/>
</dbReference>
<dbReference type="InterPro" id="IPR014726">
    <property type="entry name" value="Ribosomal_uL2_dom3"/>
</dbReference>
<comment type="function">
    <text evidence="5">One of the primary rRNA binding proteins. Required for association of the 30S and 50S subunits to form the 70S ribosome, for tRNA binding and peptide bond formation. It has been suggested to have peptidyltransferase activity; this is somewhat controversial. Makes several contacts with the 16S rRNA in the 70S ribosome.</text>
</comment>
<gene>
    <name evidence="5" type="primary">rplB</name>
    <name evidence="9" type="ORF">A3G49_01615</name>
</gene>
<evidence type="ECO:0000313" key="10">
    <source>
        <dbReference type="Proteomes" id="UP000177171"/>
    </source>
</evidence>
<evidence type="ECO:0000259" key="7">
    <source>
        <dbReference type="SMART" id="SM01382"/>
    </source>
</evidence>
<name>A0A1G2LSS7_9BACT</name>
<proteinExistence type="inferred from homology"/>
<dbReference type="InterPro" id="IPR012340">
    <property type="entry name" value="NA-bd_OB-fold"/>
</dbReference>
<evidence type="ECO:0000313" key="9">
    <source>
        <dbReference type="EMBL" id="OHA13919.1"/>
    </source>
</evidence>
<dbReference type="GO" id="GO:0003735">
    <property type="term" value="F:structural constituent of ribosome"/>
    <property type="evidence" value="ECO:0007669"/>
    <property type="project" value="InterPro"/>
</dbReference>
<comment type="caution">
    <text evidence="9">The sequence shown here is derived from an EMBL/GenBank/DDBJ whole genome shotgun (WGS) entry which is preliminary data.</text>
</comment>
<dbReference type="InterPro" id="IPR022666">
    <property type="entry name" value="Ribosomal_uL2_RNA-bd_dom"/>
</dbReference>
<dbReference type="GO" id="GO:0015934">
    <property type="term" value="C:large ribosomal subunit"/>
    <property type="evidence" value="ECO:0007669"/>
    <property type="project" value="InterPro"/>
</dbReference>
<evidence type="ECO:0000256" key="3">
    <source>
        <dbReference type="ARBA" id="ARBA00023274"/>
    </source>
</evidence>
<dbReference type="EMBL" id="MHQY01000015">
    <property type="protein sequence ID" value="OHA13919.1"/>
    <property type="molecule type" value="Genomic_DNA"/>
</dbReference>
<sequence length="279" mass="31154">MGIIAMKKYNPTSPGRRAAEVIDWRKFLTKKEPEKRLVFGFHRAQGRNNYGRITTRHKGGRVKALYRAVDFMYDKKDTPAVVESLEYDPNRSGFIALVKYRDGERRYMLAPQNLAVGAKVIVSEKAPIELGSRTVLRNIPVGTFVYNVELYPGRGAVLVRSAGIGAQVLATEDNTATLKLPSGEIRVVSSSSWASIGMVSNPEHSFMTIGKAGRNRRLGIRPTVRGTVMNPRDHAHGGGEGKTQLGLRRPKTPWGKTARGVKTRKKNRKSNKFILQRRK</sequence>
<dbReference type="Gene3D" id="2.40.50.140">
    <property type="entry name" value="Nucleic acid-binding proteins"/>
    <property type="match status" value="1"/>
</dbReference>
<protein>
    <recommendedName>
        <fullName evidence="4 5">Large ribosomal subunit protein uL2</fullName>
    </recommendedName>
</protein>
<dbReference type="PIRSF" id="PIRSF002158">
    <property type="entry name" value="Ribosomal_L2"/>
    <property type="match status" value="1"/>
</dbReference>
<dbReference type="SMART" id="SM01382">
    <property type="entry name" value="Ribosomal_L2_C"/>
    <property type="match status" value="1"/>
</dbReference>
<feature type="compositionally biased region" description="Basic residues" evidence="6">
    <location>
        <begin position="259"/>
        <end position="279"/>
    </location>
</feature>
<evidence type="ECO:0000256" key="2">
    <source>
        <dbReference type="ARBA" id="ARBA00022980"/>
    </source>
</evidence>
<dbReference type="AlphaFoldDB" id="A0A1G2LSS7"/>
<keyword evidence="2 5" id="KW-0689">Ribosomal protein</keyword>
<evidence type="ECO:0000256" key="4">
    <source>
        <dbReference type="ARBA" id="ARBA00035242"/>
    </source>
</evidence>
<keyword evidence="5" id="KW-0699">rRNA-binding</keyword>
<dbReference type="GO" id="GO:0006412">
    <property type="term" value="P:translation"/>
    <property type="evidence" value="ECO:0007669"/>
    <property type="project" value="UniProtKB-UniRule"/>
</dbReference>
<dbReference type="InterPro" id="IPR022671">
    <property type="entry name" value="Ribosomal_uL2_CS"/>
</dbReference>
<feature type="domain" description="Large ribosomal subunit protein uL2 RNA-binding" evidence="8">
    <location>
        <begin position="46"/>
        <end position="122"/>
    </location>
</feature>
<dbReference type="PANTHER" id="PTHR13691:SF5">
    <property type="entry name" value="LARGE RIBOSOMAL SUBUNIT PROTEIN UL2M"/>
    <property type="match status" value="1"/>
</dbReference>
<dbReference type="Gene3D" id="4.10.950.10">
    <property type="entry name" value="Ribosomal protein L2, domain 3"/>
    <property type="match status" value="1"/>
</dbReference>
<dbReference type="HAMAP" id="MF_01320_B">
    <property type="entry name" value="Ribosomal_uL2_B"/>
    <property type="match status" value="1"/>
</dbReference>
<accession>A0A1G2LSS7</accession>
<dbReference type="Pfam" id="PF00181">
    <property type="entry name" value="Ribosomal_L2_N"/>
    <property type="match status" value="1"/>
</dbReference>
<keyword evidence="3 5" id="KW-0687">Ribonucleoprotein</keyword>
<dbReference type="InterPro" id="IPR014722">
    <property type="entry name" value="Rib_uL2_dom2"/>
</dbReference>
<evidence type="ECO:0000256" key="6">
    <source>
        <dbReference type="SAM" id="MobiDB-lite"/>
    </source>
</evidence>
<dbReference type="FunFam" id="2.30.30.30:FF:000001">
    <property type="entry name" value="50S ribosomal protein L2"/>
    <property type="match status" value="1"/>
</dbReference>
<dbReference type="GO" id="GO:0016740">
    <property type="term" value="F:transferase activity"/>
    <property type="evidence" value="ECO:0007669"/>
    <property type="project" value="InterPro"/>
</dbReference>
<dbReference type="Pfam" id="PF03947">
    <property type="entry name" value="Ribosomal_L2_C"/>
    <property type="match status" value="1"/>
</dbReference>
<dbReference type="GO" id="GO:0019843">
    <property type="term" value="F:rRNA binding"/>
    <property type="evidence" value="ECO:0007669"/>
    <property type="project" value="UniProtKB-UniRule"/>
</dbReference>
<organism evidence="9 10">
    <name type="scientific">Candidatus Sungbacteria bacterium RIFCSPLOWO2_12_FULL_41_11</name>
    <dbReference type="NCBI Taxonomy" id="1802286"/>
    <lineage>
        <taxon>Bacteria</taxon>
        <taxon>Candidatus Sungiibacteriota</taxon>
    </lineage>
</organism>
<dbReference type="PANTHER" id="PTHR13691">
    <property type="entry name" value="RIBOSOMAL PROTEIN L2"/>
    <property type="match status" value="1"/>
</dbReference>
<dbReference type="InterPro" id="IPR008991">
    <property type="entry name" value="Translation_prot_SH3-like_sf"/>
</dbReference>
<evidence type="ECO:0000259" key="8">
    <source>
        <dbReference type="SMART" id="SM01383"/>
    </source>
</evidence>
<keyword evidence="5" id="KW-0694">RNA-binding</keyword>
<dbReference type="Gene3D" id="2.30.30.30">
    <property type="match status" value="1"/>
</dbReference>
<feature type="domain" description="Large ribosomal subunit protein uL2 C-terminal" evidence="7">
    <location>
        <begin position="128"/>
        <end position="257"/>
    </location>
</feature>
<dbReference type="InterPro" id="IPR002171">
    <property type="entry name" value="Ribosomal_uL2"/>
</dbReference>